<reference evidence="1 2" key="1">
    <citation type="journal article" date="2018" name="Front. Microbiol.">
        <title>Hydrolytic Capabilities as a Key to Environmental Success: Chitinolytic and Cellulolytic Acidobacteria From Acidic Sub-arctic Soils and Boreal Peatlands.</title>
        <authorList>
            <person name="Belova S.E."/>
            <person name="Ravin N.V."/>
            <person name="Pankratov T.A."/>
            <person name="Rakitin A.L."/>
            <person name="Ivanova A.A."/>
            <person name="Beletsky A.V."/>
            <person name="Mardanov A.V."/>
            <person name="Sinninghe Damste J.S."/>
            <person name="Dedysh S.N."/>
        </authorList>
    </citation>
    <scope>NUCLEOTIDE SEQUENCE [LARGE SCALE GENOMIC DNA]</scope>
    <source>
        <strain evidence="1 2">SBC82</strain>
    </source>
</reference>
<evidence type="ECO:0000313" key="1">
    <source>
        <dbReference type="EMBL" id="AXC15568.1"/>
    </source>
</evidence>
<sequence length="50" mass="5424">MSTEGIATADGPRTELQIELDIDQVGTGKYFLGTQRLGDGAPYYYPVSID</sequence>
<protein>
    <submittedName>
        <fullName evidence="1">Uncharacterized protein</fullName>
    </submittedName>
</protein>
<evidence type="ECO:0000313" key="2">
    <source>
        <dbReference type="Proteomes" id="UP000253606"/>
    </source>
</evidence>
<gene>
    <name evidence="1" type="ORF">ACPOL_6334</name>
</gene>
<dbReference type="AlphaFoldDB" id="A0A2Z5G9A8"/>
<dbReference type="Proteomes" id="UP000253606">
    <property type="component" value="Chromosome"/>
</dbReference>
<dbReference type="EMBL" id="CP030840">
    <property type="protein sequence ID" value="AXC15568.1"/>
    <property type="molecule type" value="Genomic_DNA"/>
</dbReference>
<accession>A0A2Z5G9A8</accession>
<keyword evidence="2" id="KW-1185">Reference proteome</keyword>
<name>A0A2Z5G9A8_9BACT</name>
<dbReference type="KEGG" id="abas:ACPOL_6334"/>
<proteinExistence type="predicted"/>
<organism evidence="1 2">
    <name type="scientific">Acidisarcina polymorpha</name>
    <dbReference type="NCBI Taxonomy" id="2211140"/>
    <lineage>
        <taxon>Bacteria</taxon>
        <taxon>Pseudomonadati</taxon>
        <taxon>Acidobacteriota</taxon>
        <taxon>Terriglobia</taxon>
        <taxon>Terriglobales</taxon>
        <taxon>Acidobacteriaceae</taxon>
        <taxon>Acidisarcina</taxon>
    </lineage>
</organism>